<proteinExistence type="predicted"/>
<evidence type="ECO:0000313" key="3">
    <source>
        <dbReference type="Proteomes" id="UP000186601"/>
    </source>
</evidence>
<keyword evidence="3" id="KW-1185">Reference proteome</keyword>
<gene>
    <name evidence="2" type="ORF">PHLCEN_2v5675</name>
</gene>
<protein>
    <submittedName>
        <fullName evidence="2">Uncharacterized protein</fullName>
    </submittedName>
</protein>
<dbReference type="AlphaFoldDB" id="A0A2R6P1U9"/>
<dbReference type="Proteomes" id="UP000186601">
    <property type="component" value="Unassembled WGS sequence"/>
</dbReference>
<dbReference type="EMBL" id="MLYV02000555">
    <property type="protein sequence ID" value="PSR83668.1"/>
    <property type="molecule type" value="Genomic_DNA"/>
</dbReference>
<evidence type="ECO:0000313" key="2">
    <source>
        <dbReference type="EMBL" id="PSR83668.1"/>
    </source>
</evidence>
<organism evidence="2 3">
    <name type="scientific">Hermanssonia centrifuga</name>
    <dbReference type="NCBI Taxonomy" id="98765"/>
    <lineage>
        <taxon>Eukaryota</taxon>
        <taxon>Fungi</taxon>
        <taxon>Dikarya</taxon>
        <taxon>Basidiomycota</taxon>
        <taxon>Agaricomycotina</taxon>
        <taxon>Agaricomycetes</taxon>
        <taxon>Polyporales</taxon>
        <taxon>Meruliaceae</taxon>
        <taxon>Hermanssonia</taxon>
    </lineage>
</organism>
<evidence type="ECO:0000256" key="1">
    <source>
        <dbReference type="SAM" id="MobiDB-lite"/>
    </source>
</evidence>
<accession>A0A2R6P1U9</accession>
<name>A0A2R6P1U9_9APHY</name>
<reference evidence="2 3" key="1">
    <citation type="submission" date="2018-02" db="EMBL/GenBank/DDBJ databases">
        <title>Genome sequence of the basidiomycete white-rot fungus Phlebia centrifuga.</title>
        <authorList>
            <person name="Granchi Z."/>
            <person name="Peng M."/>
            <person name="de Vries R.P."/>
            <person name="Hilden K."/>
            <person name="Makela M.R."/>
            <person name="Grigoriev I."/>
            <person name="Riley R."/>
        </authorList>
    </citation>
    <scope>NUCLEOTIDE SEQUENCE [LARGE SCALE GENOMIC DNA]</scope>
    <source>
        <strain evidence="2 3">FBCC195</strain>
    </source>
</reference>
<comment type="caution">
    <text evidence="2">The sequence shown here is derived from an EMBL/GenBank/DDBJ whole genome shotgun (WGS) entry which is preliminary data.</text>
</comment>
<sequence length="66" mass="6833">MRKDSSKSPVPSTETGIRGLASASGSGPRKVGSNKASASPLHHILTKMARLLPSPANIVSDSFESE</sequence>
<feature type="region of interest" description="Disordered" evidence="1">
    <location>
        <begin position="1"/>
        <end position="39"/>
    </location>
</feature>